<keyword evidence="1" id="KW-0175">Coiled coil</keyword>
<feature type="coiled-coil region" evidence="1">
    <location>
        <begin position="114"/>
        <end position="148"/>
    </location>
</feature>
<sequence length="161" mass="17976">MSVRCSPIGKGKGIRDARLKPIHLSSMSSSSREEILSQNMDLSVLDEYQRLKLNASQSRDQVNDDELFLQAARGVNNKGLVYGLRNHTQAYYKRVEPSTQSSPSTSTSYTPSMYAQLVSRLQKSEEQLNATSEELTLMKDEVNQTKDAIARIESGLRNSSS</sequence>
<dbReference type="AlphaFoldDB" id="A0A9Q1Q911"/>
<gene>
    <name evidence="2" type="ORF">Cgig2_026671</name>
</gene>
<organism evidence="2 3">
    <name type="scientific">Carnegiea gigantea</name>
    <dbReference type="NCBI Taxonomy" id="171969"/>
    <lineage>
        <taxon>Eukaryota</taxon>
        <taxon>Viridiplantae</taxon>
        <taxon>Streptophyta</taxon>
        <taxon>Embryophyta</taxon>
        <taxon>Tracheophyta</taxon>
        <taxon>Spermatophyta</taxon>
        <taxon>Magnoliopsida</taxon>
        <taxon>eudicotyledons</taxon>
        <taxon>Gunneridae</taxon>
        <taxon>Pentapetalae</taxon>
        <taxon>Caryophyllales</taxon>
        <taxon>Cactineae</taxon>
        <taxon>Cactaceae</taxon>
        <taxon>Cactoideae</taxon>
        <taxon>Echinocereeae</taxon>
        <taxon>Carnegiea</taxon>
    </lineage>
</organism>
<accession>A0A9Q1Q911</accession>
<evidence type="ECO:0000313" key="3">
    <source>
        <dbReference type="Proteomes" id="UP001153076"/>
    </source>
</evidence>
<name>A0A9Q1Q911_9CARY</name>
<dbReference type="Proteomes" id="UP001153076">
    <property type="component" value="Unassembled WGS sequence"/>
</dbReference>
<reference evidence="2" key="1">
    <citation type="submission" date="2022-04" db="EMBL/GenBank/DDBJ databases">
        <title>Carnegiea gigantea Genome sequencing and assembly v2.</title>
        <authorList>
            <person name="Copetti D."/>
            <person name="Sanderson M.J."/>
            <person name="Burquez A."/>
            <person name="Wojciechowski M.F."/>
        </authorList>
    </citation>
    <scope>NUCLEOTIDE SEQUENCE</scope>
    <source>
        <strain evidence="2">SGP5-SGP5p</strain>
        <tissue evidence="2">Aerial part</tissue>
    </source>
</reference>
<evidence type="ECO:0000256" key="1">
    <source>
        <dbReference type="SAM" id="Coils"/>
    </source>
</evidence>
<proteinExistence type="predicted"/>
<protein>
    <submittedName>
        <fullName evidence="2">Uncharacterized protein</fullName>
    </submittedName>
</protein>
<comment type="caution">
    <text evidence="2">The sequence shown here is derived from an EMBL/GenBank/DDBJ whole genome shotgun (WGS) entry which is preliminary data.</text>
</comment>
<keyword evidence="3" id="KW-1185">Reference proteome</keyword>
<evidence type="ECO:0000313" key="2">
    <source>
        <dbReference type="EMBL" id="KAJ8433407.1"/>
    </source>
</evidence>
<dbReference type="EMBL" id="JAKOGI010000542">
    <property type="protein sequence ID" value="KAJ8433407.1"/>
    <property type="molecule type" value="Genomic_DNA"/>
</dbReference>
<dbReference type="OrthoDB" id="1818172at2759"/>